<dbReference type="InterPro" id="IPR011701">
    <property type="entry name" value="MFS"/>
</dbReference>
<feature type="domain" description="Major facilitator superfamily (MFS) profile" evidence="6">
    <location>
        <begin position="1"/>
        <end position="385"/>
    </location>
</feature>
<evidence type="ECO:0000256" key="1">
    <source>
        <dbReference type="ARBA" id="ARBA00004141"/>
    </source>
</evidence>
<accession>A0A9W6SZ82</accession>
<feature type="transmembrane region" description="Helical" evidence="5">
    <location>
        <begin position="79"/>
        <end position="100"/>
    </location>
</feature>
<dbReference type="GO" id="GO:0140115">
    <property type="term" value="P:export across plasma membrane"/>
    <property type="evidence" value="ECO:0007669"/>
    <property type="project" value="UniProtKB-ARBA"/>
</dbReference>
<feature type="transmembrane region" description="Helical" evidence="5">
    <location>
        <begin position="329"/>
        <end position="346"/>
    </location>
</feature>
<feature type="transmembrane region" description="Helical" evidence="5">
    <location>
        <begin position="289"/>
        <end position="309"/>
    </location>
</feature>
<protein>
    <submittedName>
        <fullName evidence="7">Unnamed protein product</fullName>
    </submittedName>
</protein>
<dbReference type="InterPro" id="IPR020846">
    <property type="entry name" value="MFS_dom"/>
</dbReference>
<dbReference type="PANTHER" id="PTHR23502">
    <property type="entry name" value="MAJOR FACILITATOR SUPERFAMILY"/>
    <property type="match status" value="1"/>
</dbReference>
<keyword evidence="2 5" id="KW-0812">Transmembrane</keyword>
<comment type="caution">
    <text evidence="7">The sequence shown here is derived from an EMBL/GenBank/DDBJ whole genome shotgun (WGS) entry which is preliminary data.</text>
</comment>
<dbReference type="InterPro" id="IPR005829">
    <property type="entry name" value="Sugar_transporter_CS"/>
</dbReference>
<dbReference type="GO" id="GO:0022857">
    <property type="term" value="F:transmembrane transporter activity"/>
    <property type="evidence" value="ECO:0007669"/>
    <property type="project" value="InterPro"/>
</dbReference>
<feature type="transmembrane region" description="Helical" evidence="5">
    <location>
        <begin position="145"/>
        <end position="164"/>
    </location>
</feature>
<dbReference type="InterPro" id="IPR036259">
    <property type="entry name" value="MFS_trans_sf"/>
</dbReference>
<dbReference type="GO" id="GO:0005886">
    <property type="term" value="C:plasma membrane"/>
    <property type="evidence" value="ECO:0007669"/>
    <property type="project" value="TreeGrafter"/>
</dbReference>
<dbReference type="Gene3D" id="1.20.1250.20">
    <property type="entry name" value="MFS general substrate transporter like domains"/>
    <property type="match status" value="1"/>
</dbReference>
<dbReference type="Pfam" id="PF07690">
    <property type="entry name" value="MFS_1"/>
    <property type="match status" value="1"/>
</dbReference>
<evidence type="ECO:0000259" key="6">
    <source>
        <dbReference type="PROSITE" id="PS50850"/>
    </source>
</evidence>
<comment type="subcellular location">
    <subcellularLocation>
        <location evidence="1">Membrane</location>
        <topology evidence="1">Multi-pass membrane protein</topology>
    </subcellularLocation>
</comment>
<dbReference type="SUPFAM" id="SSF103473">
    <property type="entry name" value="MFS general substrate transporter"/>
    <property type="match status" value="1"/>
</dbReference>
<dbReference type="EMBL" id="BSXU01008990">
    <property type="protein sequence ID" value="GME67833.1"/>
    <property type="molecule type" value="Genomic_DNA"/>
</dbReference>
<feature type="transmembrane region" description="Helical" evidence="5">
    <location>
        <begin position="53"/>
        <end position="72"/>
    </location>
</feature>
<evidence type="ECO:0000313" key="8">
    <source>
        <dbReference type="Proteomes" id="UP001165063"/>
    </source>
</evidence>
<evidence type="ECO:0000256" key="2">
    <source>
        <dbReference type="ARBA" id="ARBA00022692"/>
    </source>
</evidence>
<dbReference type="PROSITE" id="PS50850">
    <property type="entry name" value="MFS"/>
    <property type="match status" value="1"/>
</dbReference>
<dbReference type="OrthoDB" id="3936150at2759"/>
<keyword evidence="8" id="KW-1185">Reference proteome</keyword>
<dbReference type="AlphaFoldDB" id="A0A9W6SZ82"/>
<dbReference type="PROSITE" id="PS00216">
    <property type="entry name" value="SUGAR_TRANSPORT_1"/>
    <property type="match status" value="1"/>
</dbReference>
<keyword evidence="4 5" id="KW-0472">Membrane</keyword>
<evidence type="ECO:0000313" key="7">
    <source>
        <dbReference type="EMBL" id="GME67833.1"/>
    </source>
</evidence>
<dbReference type="PANTHER" id="PTHR23502:SF36">
    <property type="entry name" value="MEMBRANE TRANSPORTER"/>
    <property type="match status" value="1"/>
</dbReference>
<organism evidence="7 8">
    <name type="scientific">Ambrosiozyma monospora</name>
    <name type="common">Yeast</name>
    <name type="synonym">Endomycopsis monosporus</name>
    <dbReference type="NCBI Taxonomy" id="43982"/>
    <lineage>
        <taxon>Eukaryota</taxon>
        <taxon>Fungi</taxon>
        <taxon>Dikarya</taxon>
        <taxon>Ascomycota</taxon>
        <taxon>Saccharomycotina</taxon>
        <taxon>Pichiomycetes</taxon>
        <taxon>Pichiales</taxon>
        <taxon>Pichiaceae</taxon>
        <taxon>Ambrosiozyma</taxon>
    </lineage>
</organism>
<proteinExistence type="predicted"/>
<gene>
    <name evidence="7" type="ORF">Amon01_000891700</name>
</gene>
<feature type="transmembrane region" description="Helical" evidence="5">
    <location>
        <begin position="358"/>
        <end position="379"/>
    </location>
</feature>
<dbReference type="GO" id="GO:0042908">
    <property type="term" value="P:xenobiotic transport"/>
    <property type="evidence" value="ECO:0007669"/>
    <property type="project" value="UniProtKB-ARBA"/>
</dbReference>
<evidence type="ECO:0000256" key="4">
    <source>
        <dbReference type="ARBA" id="ARBA00023136"/>
    </source>
</evidence>
<evidence type="ECO:0000256" key="5">
    <source>
        <dbReference type="SAM" id="Phobius"/>
    </source>
</evidence>
<feature type="transmembrane region" description="Helical" evidence="5">
    <location>
        <begin position="248"/>
        <end position="274"/>
    </location>
</feature>
<reference evidence="7" key="1">
    <citation type="submission" date="2023-04" db="EMBL/GenBank/DDBJ databases">
        <title>Ambrosiozyma monospora NBRC 1965.</title>
        <authorList>
            <person name="Ichikawa N."/>
            <person name="Sato H."/>
            <person name="Tonouchi N."/>
        </authorList>
    </citation>
    <scope>NUCLEOTIDE SEQUENCE</scope>
    <source>
        <strain evidence="7">NBRC 1965</strain>
    </source>
</reference>
<name>A0A9W6SZ82_AMBMO</name>
<dbReference type="Proteomes" id="UP001165063">
    <property type="component" value="Unassembled WGS sequence"/>
</dbReference>
<sequence length="385" mass="42602">MTSTTYVAAEGLIEEKWNVKPQVATLGQSMLILGNALGPAFLGPLSDIAGRKWVYVFTTLLFTIFNFGTAYAKNMGMMAIFMFFLGLWGSCSLCNVAGTISDLFGLSDEASQALSIFIACSNIGPSVGSVVGEAIVENEKLGLKWIFLINIIIGAVFSVGLAFVPETLPTIVISERNSVAGKEVPNVVIREFKYFIALFTGKKPDWVQMTPGDDEKEENGVDVNKTDKVQELKFVTGMALKMMVTEPIIIFLGLFNGFAYGLMFLYLDGVFYVFVDNNGLSYMAAQCTYLNFVVGVSVMILLTPIQTWLFKKDRLANGGIPRPEARFKFSLITVWLLPISMYWLAFTSDGKTNYWSPIVAGTMLGFSSPITWLAIMNYLRWHMLV</sequence>
<evidence type="ECO:0000256" key="3">
    <source>
        <dbReference type="ARBA" id="ARBA00022989"/>
    </source>
</evidence>
<keyword evidence="3 5" id="KW-1133">Transmembrane helix</keyword>